<dbReference type="CDD" id="cd00075">
    <property type="entry name" value="HATPase"/>
    <property type="match status" value="1"/>
</dbReference>
<dbReference type="FunFam" id="3.30.565.10:FF:000006">
    <property type="entry name" value="Sensor histidine kinase WalK"/>
    <property type="match status" value="1"/>
</dbReference>
<keyword evidence="6" id="KW-0902">Two-component regulatory system</keyword>
<dbReference type="InterPro" id="IPR004358">
    <property type="entry name" value="Sig_transdc_His_kin-like_C"/>
</dbReference>
<dbReference type="PANTHER" id="PTHR45453">
    <property type="entry name" value="PHOSPHATE REGULON SENSOR PROTEIN PHOR"/>
    <property type="match status" value="1"/>
</dbReference>
<evidence type="ECO:0000256" key="2">
    <source>
        <dbReference type="ARBA" id="ARBA00012438"/>
    </source>
</evidence>
<evidence type="ECO:0000256" key="6">
    <source>
        <dbReference type="ARBA" id="ARBA00023012"/>
    </source>
</evidence>
<keyword evidence="5 9" id="KW-0418">Kinase</keyword>
<evidence type="ECO:0000259" key="8">
    <source>
        <dbReference type="PROSITE" id="PS50109"/>
    </source>
</evidence>
<evidence type="ECO:0000313" key="10">
    <source>
        <dbReference type="Proteomes" id="UP000544222"/>
    </source>
</evidence>
<evidence type="ECO:0000256" key="5">
    <source>
        <dbReference type="ARBA" id="ARBA00022777"/>
    </source>
</evidence>
<dbReference type="PROSITE" id="PS50109">
    <property type="entry name" value="HIS_KIN"/>
    <property type="match status" value="1"/>
</dbReference>
<feature type="transmembrane region" description="Helical" evidence="7">
    <location>
        <begin position="127"/>
        <end position="143"/>
    </location>
</feature>
<dbReference type="GO" id="GO:0016036">
    <property type="term" value="P:cellular response to phosphate starvation"/>
    <property type="evidence" value="ECO:0007669"/>
    <property type="project" value="TreeGrafter"/>
</dbReference>
<dbReference type="GO" id="GO:0005886">
    <property type="term" value="C:plasma membrane"/>
    <property type="evidence" value="ECO:0007669"/>
    <property type="project" value="TreeGrafter"/>
</dbReference>
<protein>
    <recommendedName>
        <fullName evidence="2">histidine kinase</fullName>
        <ecNumber evidence="2">2.7.13.3</ecNumber>
    </recommendedName>
</protein>
<dbReference type="InterPro" id="IPR036890">
    <property type="entry name" value="HATPase_C_sf"/>
</dbReference>
<dbReference type="PANTHER" id="PTHR45453:SF1">
    <property type="entry name" value="PHOSPHATE REGULON SENSOR PROTEIN PHOR"/>
    <property type="match status" value="1"/>
</dbReference>
<dbReference type="AlphaFoldDB" id="A0A7W5DSB2"/>
<feature type="transmembrane region" description="Helical" evidence="7">
    <location>
        <begin position="158"/>
        <end position="177"/>
    </location>
</feature>
<comment type="caution">
    <text evidence="9">The sequence shown here is derived from an EMBL/GenBank/DDBJ whole genome shotgun (WGS) entry which is preliminary data.</text>
</comment>
<feature type="domain" description="Histidine kinase" evidence="8">
    <location>
        <begin position="203"/>
        <end position="419"/>
    </location>
</feature>
<feature type="transmembrane region" description="Helical" evidence="7">
    <location>
        <begin position="6"/>
        <end position="23"/>
    </location>
</feature>
<dbReference type="RefSeq" id="WP_183413424.1">
    <property type="nucleotide sequence ID" value="NZ_JACHYB010000001.1"/>
</dbReference>
<organism evidence="9 10">
    <name type="scientific">Microbacter margulisiae</name>
    <dbReference type="NCBI Taxonomy" id="1350067"/>
    <lineage>
        <taxon>Bacteria</taxon>
        <taxon>Pseudomonadati</taxon>
        <taxon>Bacteroidota</taxon>
        <taxon>Bacteroidia</taxon>
        <taxon>Bacteroidales</taxon>
        <taxon>Porphyromonadaceae</taxon>
        <taxon>Microbacter</taxon>
    </lineage>
</organism>
<keyword evidence="4" id="KW-0808">Transferase</keyword>
<dbReference type="SUPFAM" id="SSF47384">
    <property type="entry name" value="Homodimeric domain of signal transducing histidine kinase"/>
    <property type="match status" value="1"/>
</dbReference>
<dbReference type="EMBL" id="JACHYB010000001">
    <property type="protein sequence ID" value="MBB3187689.1"/>
    <property type="molecule type" value="Genomic_DNA"/>
</dbReference>
<sequence>MKKKILIYYLLLFLVFAITILAFQYHREKLYKADLLNTVLNDTNEMVFHSIAEHKGSLSHLDSLVVLLPYTDQRVTVISLKGNVLYDNVVKNVSRMENHFERPEIVLAREQGNGSDIRTSHTTGKRYYYHATLFSTCYVRSALPYDVTVSSLLSPDNLYFYFWLLLTFVVTAVLFYFSNRFNEQLQQSQLEHDATIRRRLTHQVAHELKTPLSSIIGYMETLHENPTLPLERQQFFINRSFAQAQRLNQLLQDILLLNELNEAPQMVDMEAVCLNPLVDQVLEDVALRLQQKTIHVETSLGGEIWLKGNSMLLYSIFRNLLDNVIAYAGEGVSVRIARTEENTSHFFFVVSDNGTGVAEEHLRHLFDRFYRVDKGRSRKTGGTGLGLSIVKNAVELHHGVISVHNRVGGGLEFHFSLHK</sequence>
<accession>A0A7W5DSB2</accession>
<evidence type="ECO:0000256" key="1">
    <source>
        <dbReference type="ARBA" id="ARBA00000085"/>
    </source>
</evidence>
<dbReference type="EC" id="2.7.13.3" evidence="2"/>
<dbReference type="GO" id="GO:0000155">
    <property type="term" value="F:phosphorelay sensor kinase activity"/>
    <property type="evidence" value="ECO:0007669"/>
    <property type="project" value="InterPro"/>
</dbReference>
<evidence type="ECO:0000256" key="3">
    <source>
        <dbReference type="ARBA" id="ARBA00022553"/>
    </source>
</evidence>
<name>A0A7W5DSB2_9PORP</name>
<keyword evidence="7" id="KW-0472">Membrane</keyword>
<comment type="catalytic activity">
    <reaction evidence="1">
        <text>ATP + protein L-histidine = ADP + protein N-phospho-L-histidine.</text>
        <dbReference type="EC" id="2.7.13.3"/>
    </reaction>
</comment>
<dbReference type="InterPro" id="IPR005467">
    <property type="entry name" value="His_kinase_dom"/>
</dbReference>
<keyword evidence="3" id="KW-0597">Phosphoprotein</keyword>
<dbReference type="Pfam" id="PF00512">
    <property type="entry name" value="HisKA"/>
    <property type="match status" value="1"/>
</dbReference>
<evidence type="ECO:0000256" key="7">
    <source>
        <dbReference type="SAM" id="Phobius"/>
    </source>
</evidence>
<evidence type="ECO:0000313" key="9">
    <source>
        <dbReference type="EMBL" id="MBB3187689.1"/>
    </source>
</evidence>
<evidence type="ECO:0000256" key="4">
    <source>
        <dbReference type="ARBA" id="ARBA00022679"/>
    </source>
</evidence>
<dbReference type="InterPro" id="IPR003661">
    <property type="entry name" value="HisK_dim/P_dom"/>
</dbReference>
<dbReference type="InterPro" id="IPR003594">
    <property type="entry name" value="HATPase_dom"/>
</dbReference>
<keyword evidence="7" id="KW-0812">Transmembrane</keyword>
<keyword evidence="7" id="KW-1133">Transmembrane helix</keyword>
<dbReference type="SMART" id="SM00387">
    <property type="entry name" value="HATPase_c"/>
    <property type="match status" value="1"/>
</dbReference>
<keyword evidence="10" id="KW-1185">Reference proteome</keyword>
<reference evidence="9 10" key="1">
    <citation type="submission" date="2020-08" db="EMBL/GenBank/DDBJ databases">
        <title>Genomic Encyclopedia of Type Strains, Phase IV (KMG-IV): sequencing the most valuable type-strain genomes for metagenomic binning, comparative biology and taxonomic classification.</title>
        <authorList>
            <person name="Goeker M."/>
        </authorList>
    </citation>
    <scope>NUCLEOTIDE SEQUENCE [LARGE SCALE GENOMIC DNA]</scope>
    <source>
        <strain evidence="9 10">DSM 27471</strain>
    </source>
</reference>
<gene>
    <name evidence="9" type="ORF">FHX64_001852</name>
</gene>
<dbReference type="SUPFAM" id="SSF55874">
    <property type="entry name" value="ATPase domain of HSP90 chaperone/DNA topoisomerase II/histidine kinase"/>
    <property type="match status" value="1"/>
</dbReference>
<dbReference type="InterPro" id="IPR036097">
    <property type="entry name" value="HisK_dim/P_sf"/>
</dbReference>
<dbReference type="SMART" id="SM00388">
    <property type="entry name" value="HisKA"/>
    <property type="match status" value="1"/>
</dbReference>
<proteinExistence type="predicted"/>
<dbReference type="InterPro" id="IPR050351">
    <property type="entry name" value="BphY/WalK/GraS-like"/>
</dbReference>
<dbReference type="CDD" id="cd00082">
    <property type="entry name" value="HisKA"/>
    <property type="match status" value="1"/>
</dbReference>
<dbReference type="GO" id="GO:0004721">
    <property type="term" value="F:phosphoprotein phosphatase activity"/>
    <property type="evidence" value="ECO:0007669"/>
    <property type="project" value="TreeGrafter"/>
</dbReference>
<dbReference type="Proteomes" id="UP000544222">
    <property type="component" value="Unassembled WGS sequence"/>
</dbReference>
<dbReference type="Gene3D" id="3.30.565.10">
    <property type="entry name" value="Histidine kinase-like ATPase, C-terminal domain"/>
    <property type="match status" value="1"/>
</dbReference>
<dbReference type="PRINTS" id="PR00344">
    <property type="entry name" value="BCTRLSENSOR"/>
</dbReference>
<dbReference type="Gene3D" id="1.10.287.130">
    <property type="match status" value="1"/>
</dbReference>
<dbReference type="Pfam" id="PF02518">
    <property type="entry name" value="HATPase_c"/>
    <property type="match status" value="1"/>
</dbReference>